<organism evidence="1 2">
    <name type="scientific">Enterobacter kobei</name>
    <dbReference type="NCBI Taxonomy" id="208224"/>
    <lineage>
        <taxon>Bacteria</taxon>
        <taxon>Pseudomonadati</taxon>
        <taxon>Pseudomonadota</taxon>
        <taxon>Gammaproteobacteria</taxon>
        <taxon>Enterobacterales</taxon>
        <taxon>Enterobacteriaceae</taxon>
        <taxon>Enterobacter</taxon>
        <taxon>Enterobacter cloacae complex</taxon>
    </lineage>
</organism>
<sequence length="146" mass="16618">MGLFHKDFFDKAFDDEFAFLGKSSGQLLTESTNGELLVDGTETYNLAQTHKNDLHTMMRCCESELKKMDLVGLVAAPFYFERVAILARKDKNYSLEIEIIEKYISSIRKFYNENGLQLGEGVMAGPRYKAIEGRLSKAHELLLKNP</sequence>
<protein>
    <submittedName>
        <fullName evidence="1">Uncharacterized protein</fullName>
    </submittedName>
</protein>
<dbReference type="Proteomes" id="UP001228563">
    <property type="component" value="Chromosome"/>
</dbReference>
<gene>
    <name evidence="1" type="ORF">M2B19_08165</name>
</gene>
<dbReference type="AlphaFoldDB" id="A0AAJ6LNT4"/>
<evidence type="ECO:0000313" key="2">
    <source>
        <dbReference type="Proteomes" id="UP001228563"/>
    </source>
</evidence>
<evidence type="ECO:0000313" key="1">
    <source>
        <dbReference type="EMBL" id="WMT67532.1"/>
    </source>
</evidence>
<reference evidence="1" key="1">
    <citation type="submission" date="2022-04" db="EMBL/GenBank/DDBJ databases">
        <title>Co-occurrence of mcr-9 and blaNDM-1 in multidrug-resistant Enterobacter kobei strain isolated from an infant with urinary infection.</title>
        <authorList>
            <person name="Zeng H."/>
        </authorList>
    </citation>
    <scope>NUCLEOTIDE SEQUENCE</scope>
    <source>
        <strain evidence="1">EC1382</strain>
    </source>
</reference>
<dbReference type="EMBL" id="CP096849">
    <property type="protein sequence ID" value="WMT67532.1"/>
    <property type="molecule type" value="Genomic_DNA"/>
</dbReference>
<accession>A0AAJ6LNT4</accession>
<dbReference type="RefSeq" id="WP_223563169.1">
    <property type="nucleotide sequence ID" value="NZ_CP083862.1"/>
</dbReference>
<name>A0AAJ6LNT4_9ENTR</name>
<proteinExistence type="predicted"/>